<gene>
    <name evidence="2" type="ORF">DCAR_0728069</name>
</gene>
<reference evidence="2" key="2">
    <citation type="submission" date="2022-03" db="EMBL/GenBank/DDBJ databases">
        <title>Draft title - Genomic analysis of global carrot germplasm unveils the trajectory of domestication and the origin of high carotenoid orange carrot.</title>
        <authorList>
            <person name="Iorizzo M."/>
            <person name="Ellison S."/>
            <person name="Senalik D."/>
            <person name="Macko-Podgorni A."/>
            <person name="Grzebelus D."/>
            <person name="Bostan H."/>
            <person name="Rolling W."/>
            <person name="Curaba J."/>
            <person name="Simon P."/>
        </authorList>
    </citation>
    <scope>NUCLEOTIDE SEQUENCE</scope>
    <source>
        <tissue evidence="2">Leaf</tissue>
    </source>
</reference>
<dbReference type="Proteomes" id="UP000077755">
    <property type="component" value="Chromosome 7"/>
</dbReference>
<name>A0AAF0XID2_DAUCS</name>
<keyword evidence="3" id="KW-1185">Reference proteome</keyword>
<evidence type="ECO:0000256" key="1">
    <source>
        <dbReference type="SAM" id="MobiDB-lite"/>
    </source>
</evidence>
<feature type="compositionally biased region" description="Basic and acidic residues" evidence="1">
    <location>
        <begin position="445"/>
        <end position="460"/>
    </location>
</feature>
<dbReference type="PANTHER" id="PTHR31390">
    <property type="entry name" value="EXPRESSED PROTEIN"/>
    <property type="match status" value="1"/>
</dbReference>
<proteinExistence type="predicted"/>
<sequence length="600" mass="65736">MENVILNARKDGEDNDDSLHFSDKSTELIEDTIVLPGLISRVNPEHLILSNSKIPRQIISFDEQYLRRCLELIKVTALRTTPCNVPLDVSTVFGQLSSRKISSGNACNWNSNVYECPATKFVGSSDGDSVLGAITKSKSMINILKSPLLCQMGSSDSSVNFERTNLVDIGETIHINSVTSSVGSDANSSEKLQKESLVLRDHIYGYEPAPTRLSSLSSTSSGCSDQSSSALVSQGMLHCTWNNGLPHYVFSIDDQREFYTANLMMAESADGKVLDFMYMFHTRSFGKMEDFKHNKESDLVGKMKVTTSFTLLPGNTEIKETQFVLFGINDDCSGEMRTPGHTLKKSLFSKNFFKANHTHKLKNSCKLGVSISKPENSSSKPCQSLTSNLEPTSGISLSEDHFSPNLEMAAIVLKSQICCHNKKADLGGWGMKFLKKHGNAQTDASVEKEAPSRNNLHEDGDYSTTMDILIPAGFHGGPRTNNGGPSSLTERWKSGGHCDCGGWDAGCPLTKLNARSIGTDALLQTDVHWKNKISDFLVEGSKQDVPTMKMVNIHDNLYCLSFQSNLSAIQSFSIATAIIHAHSPTIKPSPYKVKITGFGD</sequence>
<evidence type="ECO:0000313" key="2">
    <source>
        <dbReference type="EMBL" id="WOH08625.1"/>
    </source>
</evidence>
<dbReference type="PANTHER" id="PTHR31390:SF2">
    <property type="entry name" value="EXPRESSED PROTEIN"/>
    <property type="match status" value="1"/>
</dbReference>
<reference evidence="2" key="1">
    <citation type="journal article" date="2016" name="Nat. Genet.">
        <title>A high-quality carrot genome assembly provides new insights into carotenoid accumulation and asterid genome evolution.</title>
        <authorList>
            <person name="Iorizzo M."/>
            <person name="Ellison S."/>
            <person name="Senalik D."/>
            <person name="Zeng P."/>
            <person name="Satapoomin P."/>
            <person name="Huang J."/>
            <person name="Bowman M."/>
            <person name="Iovene M."/>
            <person name="Sanseverino W."/>
            <person name="Cavagnaro P."/>
            <person name="Yildiz M."/>
            <person name="Macko-Podgorni A."/>
            <person name="Moranska E."/>
            <person name="Grzebelus E."/>
            <person name="Grzebelus D."/>
            <person name="Ashrafi H."/>
            <person name="Zheng Z."/>
            <person name="Cheng S."/>
            <person name="Spooner D."/>
            <person name="Van Deynze A."/>
            <person name="Simon P."/>
        </authorList>
    </citation>
    <scope>NUCLEOTIDE SEQUENCE</scope>
    <source>
        <tissue evidence="2">Leaf</tissue>
    </source>
</reference>
<dbReference type="EMBL" id="CP093349">
    <property type="protein sequence ID" value="WOH08625.1"/>
    <property type="molecule type" value="Genomic_DNA"/>
</dbReference>
<accession>A0AAF0XID2</accession>
<protein>
    <submittedName>
        <fullName evidence="2">Uncharacterized protein</fullName>
    </submittedName>
</protein>
<evidence type="ECO:0000313" key="3">
    <source>
        <dbReference type="Proteomes" id="UP000077755"/>
    </source>
</evidence>
<organism evidence="2 3">
    <name type="scientific">Daucus carota subsp. sativus</name>
    <name type="common">Carrot</name>
    <dbReference type="NCBI Taxonomy" id="79200"/>
    <lineage>
        <taxon>Eukaryota</taxon>
        <taxon>Viridiplantae</taxon>
        <taxon>Streptophyta</taxon>
        <taxon>Embryophyta</taxon>
        <taxon>Tracheophyta</taxon>
        <taxon>Spermatophyta</taxon>
        <taxon>Magnoliopsida</taxon>
        <taxon>eudicotyledons</taxon>
        <taxon>Gunneridae</taxon>
        <taxon>Pentapetalae</taxon>
        <taxon>asterids</taxon>
        <taxon>campanulids</taxon>
        <taxon>Apiales</taxon>
        <taxon>Apiaceae</taxon>
        <taxon>Apioideae</taxon>
        <taxon>Scandiceae</taxon>
        <taxon>Daucinae</taxon>
        <taxon>Daucus</taxon>
        <taxon>Daucus sect. Daucus</taxon>
    </lineage>
</organism>
<dbReference type="InterPro" id="IPR021916">
    <property type="entry name" value="DUF3527"/>
</dbReference>
<dbReference type="Pfam" id="PF12043">
    <property type="entry name" value="DUF3527"/>
    <property type="match status" value="1"/>
</dbReference>
<feature type="region of interest" description="Disordered" evidence="1">
    <location>
        <begin position="442"/>
        <end position="461"/>
    </location>
</feature>
<dbReference type="KEGG" id="dcr:108193181"/>
<dbReference type="AlphaFoldDB" id="A0AAF0XID2"/>